<keyword evidence="6" id="KW-0812">Transmembrane</keyword>
<evidence type="ECO:0000256" key="2">
    <source>
        <dbReference type="ARBA" id="ARBA00022771"/>
    </source>
</evidence>
<dbReference type="GO" id="GO:0008270">
    <property type="term" value="F:zinc ion binding"/>
    <property type="evidence" value="ECO:0007669"/>
    <property type="project" value="UniProtKB-KW"/>
</dbReference>
<evidence type="ECO:0000313" key="9">
    <source>
        <dbReference type="Proteomes" id="UP000410492"/>
    </source>
</evidence>
<reference evidence="8 9" key="1">
    <citation type="submission" date="2019-01" db="EMBL/GenBank/DDBJ databases">
        <authorList>
            <person name="Sayadi A."/>
        </authorList>
    </citation>
    <scope>NUCLEOTIDE SEQUENCE [LARGE SCALE GENOMIC DNA]</scope>
</reference>
<dbReference type="Pfam" id="PF02892">
    <property type="entry name" value="zf-BED"/>
    <property type="match status" value="1"/>
</dbReference>
<dbReference type="OrthoDB" id="6733345at2759"/>
<evidence type="ECO:0000256" key="3">
    <source>
        <dbReference type="ARBA" id="ARBA00022833"/>
    </source>
</evidence>
<accession>A0A653BIL7</accession>
<keyword evidence="9" id="KW-1185">Reference proteome</keyword>
<dbReference type="AlphaFoldDB" id="A0A653BIL7"/>
<keyword evidence="6" id="KW-1133">Transmembrane helix</keyword>
<dbReference type="SMART" id="SM00614">
    <property type="entry name" value="ZnF_BED"/>
    <property type="match status" value="1"/>
</dbReference>
<feature type="transmembrane region" description="Helical" evidence="6">
    <location>
        <begin position="6"/>
        <end position="25"/>
    </location>
</feature>
<dbReference type="PROSITE" id="PS50808">
    <property type="entry name" value="ZF_BED"/>
    <property type="match status" value="1"/>
</dbReference>
<evidence type="ECO:0000256" key="5">
    <source>
        <dbReference type="SAM" id="MobiDB-lite"/>
    </source>
</evidence>
<dbReference type="EMBL" id="CAACVG010001518">
    <property type="protein sequence ID" value="VEN35381.1"/>
    <property type="molecule type" value="Genomic_DNA"/>
</dbReference>
<feature type="domain" description="BED-type" evidence="7">
    <location>
        <begin position="16"/>
        <end position="67"/>
    </location>
</feature>
<keyword evidence="2 4" id="KW-0863">Zinc-finger</keyword>
<keyword evidence="1" id="KW-0479">Metal-binding</keyword>
<keyword evidence="6" id="KW-0472">Membrane</keyword>
<evidence type="ECO:0000313" key="8">
    <source>
        <dbReference type="EMBL" id="VEN35381.1"/>
    </source>
</evidence>
<dbReference type="SUPFAM" id="SSF57667">
    <property type="entry name" value="beta-beta-alpha zinc fingers"/>
    <property type="match status" value="1"/>
</dbReference>
<gene>
    <name evidence="8" type="ORF">CALMAC_LOCUS1300</name>
</gene>
<proteinExistence type="predicted"/>
<dbReference type="Proteomes" id="UP000410492">
    <property type="component" value="Unassembled WGS sequence"/>
</dbReference>
<keyword evidence="3" id="KW-0862">Zinc</keyword>
<dbReference type="InterPro" id="IPR003656">
    <property type="entry name" value="Znf_BED"/>
</dbReference>
<feature type="region of interest" description="Disordered" evidence="5">
    <location>
        <begin position="115"/>
        <end position="140"/>
    </location>
</feature>
<protein>
    <recommendedName>
        <fullName evidence="7">BED-type domain-containing protein</fullName>
    </recommendedName>
</protein>
<sequence>MYTREFILFIIIMAPAQTSMVWLFFKKSADNKIVTCNLCKQQLKYFVSTSNLRQHIVRKHGIQYNQLQKDNLLSTDTKIENEDNFITFSVYEDTSSKLEDVPENGLDNTAKSQEVMYEESGSSNDEIEAATESRGSTDNLAYPVSRNITASSKKKRGCCDHALRIIESMVSKTVVNKYGGRHDSFGSYVVQELEHMPKDMAVYCKKIINDAIYQAQLGNLTPYSKVINEQDPMSGT</sequence>
<dbReference type="GO" id="GO:0003677">
    <property type="term" value="F:DNA binding"/>
    <property type="evidence" value="ECO:0007669"/>
    <property type="project" value="InterPro"/>
</dbReference>
<organism evidence="8 9">
    <name type="scientific">Callosobruchus maculatus</name>
    <name type="common">Southern cowpea weevil</name>
    <name type="synonym">Pulse bruchid</name>
    <dbReference type="NCBI Taxonomy" id="64391"/>
    <lineage>
        <taxon>Eukaryota</taxon>
        <taxon>Metazoa</taxon>
        <taxon>Ecdysozoa</taxon>
        <taxon>Arthropoda</taxon>
        <taxon>Hexapoda</taxon>
        <taxon>Insecta</taxon>
        <taxon>Pterygota</taxon>
        <taxon>Neoptera</taxon>
        <taxon>Endopterygota</taxon>
        <taxon>Coleoptera</taxon>
        <taxon>Polyphaga</taxon>
        <taxon>Cucujiformia</taxon>
        <taxon>Chrysomeloidea</taxon>
        <taxon>Chrysomelidae</taxon>
        <taxon>Bruchinae</taxon>
        <taxon>Bruchini</taxon>
        <taxon>Callosobruchus</taxon>
    </lineage>
</organism>
<name>A0A653BIL7_CALMS</name>
<evidence type="ECO:0000256" key="6">
    <source>
        <dbReference type="SAM" id="Phobius"/>
    </source>
</evidence>
<dbReference type="InterPro" id="IPR036236">
    <property type="entry name" value="Znf_C2H2_sf"/>
</dbReference>
<evidence type="ECO:0000256" key="4">
    <source>
        <dbReference type="PROSITE-ProRule" id="PRU00027"/>
    </source>
</evidence>
<evidence type="ECO:0000259" key="7">
    <source>
        <dbReference type="PROSITE" id="PS50808"/>
    </source>
</evidence>
<evidence type="ECO:0000256" key="1">
    <source>
        <dbReference type="ARBA" id="ARBA00022723"/>
    </source>
</evidence>